<keyword evidence="5" id="KW-0333">Golgi apparatus</keyword>
<protein>
    <recommendedName>
        <fullName evidence="7">Alpha 1,4-glycosyltransferase domain-containing protein</fullName>
    </recommendedName>
</protein>
<dbReference type="EMBL" id="OV651822">
    <property type="protein sequence ID" value="CAH1100750.1"/>
    <property type="molecule type" value="Genomic_DNA"/>
</dbReference>
<dbReference type="AlphaFoldDB" id="A0A9P0CJ09"/>
<dbReference type="PANTHER" id="PTHR12042:SF21">
    <property type="entry name" value="ALPHA1,4-GALACTOSYLTRANSFERASE 1-RELATED"/>
    <property type="match status" value="1"/>
</dbReference>
<comment type="subcellular location">
    <subcellularLocation>
        <location evidence="1">Golgi apparatus membrane</location>
        <topology evidence="1">Single-pass type II membrane protein</topology>
    </subcellularLocation>
</comment>
<keyword evidence="4" id="KW-0808">Transferase</keyword>
<dbReference type="GO" id="GO:0035248">
    <property type="term" value="F:alpha-1,4-N-acetylgalactosaminyltransferase activity"/>
    <property type="evidence" value="ECO:0007669"/>
    <property type="project" value="TreeGrafter"/>
</dbReference>
<evidence type="ECO:0000259" key="7">
    <source>
        <dbReference type="Pfam" id="PF04572"/>
    </source>
</evidence>
<evidence type="ECO:0000256" key="2">
    <source>
        <dbReference type="ARBA" id="ARBA00009003"/>
    </source>
</evidence>
<evidence type="ECO:0000256" key="5">
    <source>
        <dbReference type="ARBA" id="ARBA00023034"/>
    </source>
</evidence>
<reference evidence="8" key="1">
    <citation type="submission" date="2022-01" db="EMBL/GenBank/DDBJ databases">
        <authorList>
            <person name="King R."/>
        </authorList>
    </citation>
    <scope>NUCLEOTIDE SEQUENCE</scope>
</reference>
<evidence type="ECO:0000313" key="8">
    <source>
        <dbReference type="EMBL" id="CAH1100750.1"/>
    </source>
</evidence>
<comment type="similarity">
    <text evidence="2">Belongs to the glycosyltransferase 32 family.</text>
</comment>
<dbReference type="Pfam" id="PF04572">
    <property type="entry name" value="Gb3_synth"/>
    <property type="match status" value="1"/>
</dbReference>
<dbReference type="OrthoDB" id="409543at2759"/>
<evidence type="ECO:0000313" key="9">
    <source>
        <dbReference type="Proteomes" id="UP001153636"/>
    </source>
</evidence>
<dbReference type="InterPro" id="IPR007652">
    <property type="entry name" value="A1-4-GlycosylTfrase_dom"/>
</dbReference>
<keyword evidence="3" id="KW-0328">Glycosyltransferase</keyword>
<dbReference type="Proteomes" id="UP001153636">
    <property type="component" value="Chromosome 10"/>
</dbReference>
<dbReference type="InterPro" id="IPR007577">
    <property type="entry name" value="GlycoTrfase_DXD_sugar-bd_CS"/>
</dbReference>
<accession>A0A9P0CJ09</accession>
<evidence type="ECO:0000256" key="1">
    <source>
        <dbReference type="ARBA" id="ARBA00004323"/>
    </source>
</evidence>
<evidence type="ECO:0000256" key="4">
    <source>
        <dbReference type="ARBA" id="ARBA00022679"/>
    </source>
</evidence>
<name>A0A9P0CJ09_9CUCU</name>
<dbReference type="Pfam" id="PF04488">
    <property type="entry name" value="Gly_transf_sug"/>
    <property type="match status" value="1"/>
</dbReference>
<evidence type="ECO:0000256" key="6">
    <source>
        <dbReference type="ARBA" id="ARBA00023136"/>
    </source>
</evidence>
<dbReference type="InterPro" id="IPR051981">
    <property type="entry name" value="Glycosyltransf_32"/>
</dbReference>
<gene>
    <name evidence="8" type="ORF">PSYICH_LOCUS1607</name>
</gene>
<proteinExistence type="inferred from homology"/>
<dbReference type="InterPro" id="IPR029044">
    <property type="entry name" value="Nucleotide-diphossugar_trans"/>
</dbReference>
<evidence type="ECO:0000256" key="3">
    <source>
        <dbReference type="ARBA" id="ARBA00022676"/>
    </source>
</evidence>
<feature type="domain" description="Alpha 1,4-glycosyltransferase" evidence="7">
    <location>
        <begin position="229"/>
        <end position="355"/>
    </location>
</feature>
<dbReference type="PANTHER" id="PTHR12042">
    <property type="entry name" value="LACTOSYLCERAMIDE 4-ALPHA-GALACTOSYLTRANSFERASE ALPHA- 1,4-GALACTOSYLTRANSFERASE"/>
    <property type="match status" value="1"/>
</dbReference>
<dbReference type="GO" id="GO:0006688">
    <property type="term" value="P:glycosphingolipid biosynthetic process"/>
    <property type="evidence" value="ECO:0007669"/>
    <property type="project" value="TreeGrafter"/>
</dbReference>
<dbReference type="Gene3D" id="3.90.550.20">
    <property type="match status" value="1"/>
</dbReference>
<keyword evidence="6" id="KW-0472">Membrane</keyword>
<organism evidence="8 9">
    <name type="scientific">Psylliodes chrysocephalus</name>
    <dbReference type="NCBI Taxonomy" id="3402493"/>
    <lineage>
        <taxon>Eukaryota</taxon>
        <taxon>Metazoa</taxon>
        <taxon>Ecdysozoa</taxon>
        <taxon>Arthropoda</taxon>
        <taxon>Hexapoda</taxon>
        <taxon>Insecta</taxon>
        <taxon>Pterygota</taxon>
        <taxon>Neoptera</taxon>
        <taxon>Endopterygota</taxon>
        <taxon>Coleoptera</taxon>
        <taxon>Polyphaga</taxon>
        <taxon>Cucujiformia</taxon>
        <taxon>Chrysomeloidea</taxon>
        <taxon>Chrysomelidae</taxon>
        <taxon>Galerucinae</taxon>
        <taxon>Alticini</taxon>
        <taxon>Psylliodes</taxon>
    </lineage>
</organism>
<keyword evidence="9" id="KW-1185">Reference proteome</keyword>
<dbReference type="SUPFAM" id="SSF53448">
    <property type="entry name" value="Nucleotide-diphospho-sugar transferases"/>
    <property type="match status" value="1"/>
</dbReference>
<sequence>MHFYYKIFLILLIIISLLCTQKLFRINKKLYTDETFNESAQVLPKNTIQCYRMNLDTLPDISKVPPRKDKSIFFHETSCNSFYKGKITINARQACAVESAALLNPNLDVYLLYSSPGVLQFSGDESDKFLRALLSYGNVNILHLDYYKHTKGTPVEELYKSGKLESSDFVVFHASDVIRFTTLWKYGGIYLDLDVIVTKPLNKLPLNFAGIERNDSVNSAILGLASDGIGHSMAEKCLNELKHNFDGQEWAKNGPGLITRVLQETCGVTLAKDMVGRNCDGFTVYPQNMFYPIPGPSWKTLFNKKYLKNIIKETKGSYTIHIWNDISAPRKIPVKSVNSPYLYFARKFCPKVVKAINKYF</sequence>
<dbReference type="GO" id="GO:0000139">
    <property type="term" value="C:Golgi membrane"/>
    <property type="evidence" value="ECO:0007669"/>
    <property type="project" value="UniProtKB-SubCell"/>
</dbReference>